<proteinExistence type="predicted"/>
<dbReference type="Proteomes" id="UP000772181">
    <property type="component" value="Unassembled WGS sequence"/>
</dbReference>
<dbReference type="InterPro" id="IPR016041">
    <property type="entry name" value="Ac-CoA_synth_d_su_TIM-brl"/>
</dbReference>
<dbReference type="AlphaFoldDB" id="A0A933LQ54"/>
<reference evidence="2" key="1">
    <citation type="submission" date="2020-07" db="EMBL/GenBank/DDBJ databases">
        <title>Huge and variable diversity of episymbiotic CPR bacteria and DPANN archaea in groundwater ecosystems.</title>
        <authorList>
            <person name="He C.Y."/>
            <person name="Keren R."/>
            <person name="Whittaker M."/>
            <person name="Farag I.F."/>
            <person name="Doudna J."/>
            <person name="Cate J.H.D."/>
            <person name="Banfield J.F."/>
        </authorList>
    </citation>
    <scope>NUCLEOTIDE SEQUENCE</scope>
    <source>
        <strain evidence="2">NC_groundwater_1482_Ag_S-0.65um_47_24</strain>
    </source>
</reference>
<dbReference type="InterPro" id="IPR011005">
    <property type="entry name" value="Dihydropteroate_synth-like_sf"/>
</dbReference>
<evidence type="ECO:0000313" key="2">
    <source>
        <dbReference type="EMBL" id="MBI4595770.1"/>
    </source>
</evidence>
<dbReference type="Pfam" id="PF03599">
    <property type="entry name" value="CdhD"/>
    <property type="match status" value="1"/>
</dbReference>
<accession>A0A933LQ54</accession>
<name>A0A933LQ54_UNCTE</name>
<comment type="caution">
    <text evidence="2">The sequence shown here is derived from an EMBL/GenBank/DDBJ whole genome shotgun (WGS) entry which is preliminary data.</text>
</comment>
<gene>
    <name evidence="2" type="ORF">HY730_05250</name>
</gene>
<dbReference type="NCBIfam" id="NF003376">
    <property type="entry name" value="PRK04452.1-2"/>
    <property type="match status" value="1"/>
</dbReference>
<dbReference type="PANTHER" id="PTHR36214:SF5">
    <property type="entry name" value="ACETYL-COA DECARBONYLASE_SYNTHASE COMPLEX SUBUNIT DELTA"/>
    <property type="match status" value="1"/>
</dbReference>
<sequence>MPLVDIKEKWSGSVTELTLGATKEEGGTRTTKITVGGSNTLPNLTYEGQNPHRTAVAMEVFSKTPEDWPETVSSCFTGVLNNPAAWAKKNVEEYGADLICLKLDGAHPDRGNASPKECADVVKSVLAAVGVPLIIWGCGVEEKDNEVLPVVSQATAGENCLLGTITEKNYKTLVASAQADGHKVIAESPLDINIAKQVNILASDMGFPLERLVIFPTTGALGYGMEYAYSIMERGRIAALNADKILGLPVICDVGYEAWRAKEAKASEKDFPAWGEQARRGVLWESITATVLFQAGAEILIMRHPKAVAAIKKTIAKLQA</sequence>
<dbReference type="SUPFAM" id="SSF51717">
    <property type="entry name" value="Dihydropteroate synthetase-like"/>
    <property type="match status" value="1"/>
</dbReference>
<dbReference type="Gene3D" id="3.20.20.20">
    <property type="entry name" value="Dihydropteroate synthase-like"/>
    <property type="match status" value="1"/>
</dbReference>
<feature type="domain" description="CO dehydrogenase/acetyl-CoA synthase delta subunit TIM barrel" evidence="1">
    <location>
        <begin position="27"/>
        <end position="303"/>
    </location>
</feature>
<dbReference type="EMBL" id="JACQWF010000239">
    <property type="protein sequence ID" value="MBI4595770.1"/>
    <property type="molecule type" value="Genomic_DNA"/>
</dbReference>
<dbReference type="PANTHER" id="PTHR36214">
    <property type="match status" value="1"/>
</dbReference>
<dbReference type="InterPro" id="IPR051069">
    <property type="entry name" value="ACDS_complex_subunit"/>
</dbReference>
<evidence type="ECO:0000313" key="3">
    <source>
        <dbReference type="Proteomes" id="UP000772181"/>
    </source>
</evidence>
<protein>
    <submittedName>
        <fullName evidence="2">Acetyl-CoA decarbonylase/synthase complex subunit delta</fullName>
    </submittedName>
</protein>
<evidence type="ECO:0000259" key="1">
    <source>
        <dbReference type="Pfam" id="PF03599"/>
    </source>
</evidence>
<organism evidence="2 3">
    <name type="scientific">Tectimicrobiota bacterium</name>
    <dbReference type="NCBI Taxonomy" id="2528274"/>
    <lineage>
        <taxon>Bacteria</taxon>
        <taxon>Pseudomonadati</taxon>
        <taxon>Nitrospinota/Tectimicrobiota group</taxon>
        <taxon>Candidatus Tectimicrobiota</taxon>
    </lineage>
</organism>